<proteinExistence type="predicted"/>
<name>A0A3A3H2B9_PANTH</name>
<organism evidence="1 2">
    <name type="scientific">Paenibacillus thiaminolyticus</name>
    <name type="common">Bacillus thiaminolyticus</name>
    <dbReference type="NCBI Taxonomy" id="49283"/>
    <lineage>
        <taxon>Bacteria</taxon>
        <taxon>Bacillati</taxon>
        <taxon>Bacillota</taxon>
        <taxon>Bacilli</taxon>
        <taxon>Bacillales</taxon>
        <taxon>Paenibacillaceae</taxon>
        <taxon>Paenibacillus</taxon>
    </lineage>
</organism>
<evidence type="ECO:0000313" key="2">
    <source>
        <dbReference type="Proteomes" id="UP000266177"/>
    </source>
</evidence>
<comment type="caution">
    <text evidence="1">The sequence shown here is derived from an EMBL/GenBank/DDBJ whole genome shotgun (WGS) entry which is preliminary data.</text>
</comment>
<gene>
    <name evidence="1" type="ORF">DQX05_05130</name>
</gene>
<evidence type="ECO:0000313" key="1">
    <source>
        <dbReference type="EMBL" id="RJG25487.1"/>
    </source>
</evidence>
<dbReference type="EMBL" id="QYZD01000003">
    <property type="protein sequence ID" value="RJG25487.1"/>
    <property type="molecule type" value="Genomic_DNA"/>
</dbReference>
<protein>
    <submittedName>
        <fullName evidence="1">Uncharacterized protein</fullName>
    </submittedName>
</protein>
<reference evidence="1 2" key="1">
    <citation type="submission" date="2018-09" db="EMBL/GenBank/DDBJ databases">
        <title>Paenibacillus SK2017-BO5.</title>
        <authorList>
            <person name="Piskunova J.V."/>
            <person name="Dubiley S.A."/>
            <person name="Severinov K.V."/>
        </authorList>
    </citation>
    <scope>NUCLEOTIDE SEQUENCE [LARGE SCALE GENOMIC DNA]</scope>
    <source>
        <strain evidence="1 2">BO5</strain>
    </source>
</reference>
<sequence>MNFGNVYGLQYVIMVTDLGIADTFDYKYAAYSNTNPVLELQCRVLLLCLLHLQPNGFSLFLQNSFPPKNNNQSLLFLRDGLR</sequence>
<dbReference type="AlphaFoldDB" id="A0A3A3H2B9"/>
<dbReference type="Proteomes" id="UP000266177">
    <property type="component" value="Unassembled WGS sequence"/>
</dbReference>
<accession>A0A3A3H2B9</accession>